<keyword evidence="5" id="KW-0964">Secreted</keyword>
<dbReference type="GO" id="GO:0005576">
    <property type="term" value="C:extracellular region"/>
    <property type="evidence" value="ECO:0007669"/>
    <property type="project" value="UniProtKB-SubCell"/>
</dbReference>
<dbReference type="Proteomes" id="UP000694621">
    <property type="component" value="Unplaced"/>
</dbReference>
<dbReference type="PANTHER" id="PTHR11769">
    <property type="entry name" value="HYALURONIDASE"/>
    <property type="match status" value="1"/>
</dbReference>
<feature type="disulfide bond" evidence="16">
    <location>
        <begin position="190"/>
        <end position="205"/>
    </location>
</feature>
<evidence type="ECO:0000256" key="7">
    <source>
        <dbReference type="ARBA" id="ARBA00022729"/>
    </source>
</evidence>
<evidence type="ECO:0000256" key="14">
    <source>
        <dbReference type="PIRSR" id="PIRSR038193-1"/>
    </source>
</evidence>
<evidence type="ECO:0000313" key="20">
    <source>
        <dbReference type="Ensembl" id="ENSAMXP00005012539.1"/>
    </source>
</evidence>
<dbReference type="GO" id="GO:0005764">
    <property type="term" value="C:lysosome"/>
    <property type="evidence" value="ECO:0007669"/>
    <property type="project" value="UniProtKB-SubCell"/>
</dbReference>
<name>A0A8B9HJ49_ASTMX</name>
<dbReference type="InterPro" id="IPR013785">
    <property type="entry name" value="Aldolase_TIM"/>
</dbReference>
<dbReference type="Gene3D" id="3.20.20.70">
    <property type="entry name" value="Aldolase class I"/>
    <property type="match status" value="1"/>
</dbReference>
<evidence type="ECO:0000256" key="1">
    <source>
        <dbReference type="ARBA" id="ARBA00000251"/>
    </source>
</evidence>
<dbReference type="Pfam" id="PF01630">
    <property type="entry name" value="Glyco_hydro_56"/>
    <property type="match status" value="1"/>
</dbReference>
<dbReference type="PROSITE" id="PS00022">
    <property type="entry name" value="EGF_1"/>
    <property type="match status" value="1"/>
</dbReference>
<evidence type="ECO:0000259" key="19">
    <source>
        <dbReference type="PROSITE" id="PS50026"/>
    </source>
</evidence>
<keyword evidence="9 16" id="KW-1015">Disulfide bond</keyword>
<dbReference type="InterPro" id="IPR017853">
    <property type="entry name" value="GH"/>
</dbReference>
<feature type="glycosylation site" description="N-linked (GlcNAc...) asparagine" evidence="15">
    <location>
        <position position="331"/>
    </location>
</feature>
<comment type="catalytic activity">
    <reaction evidence="1 18">
        <text>Random hydrolysis of (1-&gt;4)-linkages between N-acetyl-beta-D-glucosamine and D-glucuronate residues in hyaluronate.</text>
        <dbReference type="EC" id="3.2.1.35"/>
    </reaction>
</comment>
<evidence type="ECO:0000256" key="9">
    <source>
        <dbReference type="ARBA" id="ARBA00023157"/>
    </source>
</evidence>
<dbReference type="GO" id="GO:0004415">
    <property type="term" value="F:hyalurononglucosaminidase activity"/>
    <property type="evidence" value="ECO:0007669"/>
    <property type="project" value="UniProtKB-UniRule"/>
</dbReference>
<dbReference type="InterPro" id="IPR000742">
    <property type="entry name" value="EGF"/>
</dbReference>
<feature type="active site" description="Proton donor" evidence="14">
    <location>
        <position position="114"/>
    </location>
</feature>
<dbReference type="PROSITE" id="PS01186">
    <property type="entry name" value="EGF_2"/>
    <property type="match status" value="1"/>
</dbReference>
<feature type="disulfide bond" evidence="16">
    <location>
        <begin position="26"/>
        <end position="314"/>
    </location>
</feature>
<accession>A0A8B9HJ49</accession>
<sequence length="391" mass="45286">MLPSSGLKSLPHLPFFTVWNAPTETCATRYGVELDLSVFDIVHNKNQTFIGKNIAIFYSDKFGLYPHYDHQKISVYGGVPQNASLSDHIWQADSDLRKAVPDRDFHGLAVLDWESWRPLWERNWDSKEVYWQGSKVLVKNKHPDWRPEQIEAEAEKDFEKAAQAFMVETLKQCQSERPKGLWGFYGFPCCYNYQYKKNGTYTGECPPQELKRNDRLSWLWNVSTALYPDIYLDLGLRRHNHDILLYSRHRILEGLRVRELVNPIKPPVIPYARIVFTYSLEFLTQVSCKANIAYAKLHMNSYWYCFPFFSQGTCQAVKDYLDTTLGRYVVNVTEAASVCSQALCSARGRCQRRDPGSGAYLHLDPALFKCQCFPGWEGEHCQKQVGSFEKL</sequence>
<keyword evidence="6 17" id="KW-0245">EGF-like domain</keyword>
<dbReference type="PANTHER" id="PTHR11769:SF23">
    <property type="entry name" value="HYALURONIDASE-1"/>
    <property type="match status" value="1"/>
</dbReference>
<keyword evidence="12 18" id="KW-0326">Glycosidase</keyword>
<keyword evidence="10" id="KW-0325">Glycoprotein</keyword>
<dbReference type="GO" id="GO:0005975">
    <property type="term" value="P:carbohydrate metabolic process"/>
    <property type="evidence" value="ECO:0007669"/>
    <property type="project" value="UniProtKB-UniRule"/>
</dbReference>
<evidence type="ECO:0000256" key="8">
    <source>
        <dbReference type="ARBA" id="ARBA00022801"/>
    </source>
</evidence>
<protein>
    <recommendedName>
        <fullName evidence="18">Hyaluronidase</fullName>
        <ecNumber evidence="18">3.2.1.35</ecNumber>
    </recommendedName>
</protein>
<evidence type="ECO:0000256" key="13">
    <source>
        <dbReference type="PIRNR" id="PIRNR038193"/>
    </source>
</evidence>
<keyword evidence="11" id="KW-0458">Lysosome</keyword>
<evidence type="ECO:0000256" key="6">
    <source>
        <dbReference type="ARBA" id="ARBA00022536"/>
    </source>
</evidence>
<evidence type="ECO:0000256" key="18">
    <source>
        <dbReference type="RuleBase" id="RU610713"/>
    </source>
</evidence>
<evidence type="ECO:0000256" key="17">
    <source>
        <dbReference type="PROSITE-ProRule" id="PRU00076"/>
    </source>
</evidence>
<evidence type="ECO:0000256" key="12">
    <source>
        <dbReference type="ARBA" id="ARBA00023295"/>
    </source>
</evidence>
<dbReference type="EC" id="3.2.1.35" evidence="18"/>
<evidence type="ECO:0000313" key="21">
    <source>
        <dbReference type="Proteomes" id="UP000694621"/>
    </source>
</evidence>
<evidence type="ECO:0000256" key="4">
    <source>
        <dbReference type="ARBA" id="ARBA00008871"/>
    </source>
</evidence>
<dbReference type="SUPFAM" id="SSF51445">
    <property type="entry name" value="(Trans)glycosidases"/>
    <property type="match status" value="1"/>
</dbReference>
<dbReference type="PROSITE" id="PS50026">
    <property type="entry name" value="EGF_3"/>
    <property type="match status" value="1"/>
</dbReference>
<dbReference type="AlphaFoldDB" id="A0A8B9HJ49"/>
<evidence type="ECO:0000256" key="3">
    <source>
        <dbReference type="ARBA" id="ARBA00004613"/>
    </source>
</evidence>
<comment type="subcellular location">
    <subcellularLocation>
        <location evidence="2">Lysosome</location>
    </subcellularLocation>
    <subcellularLocation>
        <location evidence="3">Secreted</location>
    </subcellularLocation>
</comment>
<dbReference type="CDD" id="cd00054">
    <property type="entry name" value="EGF_CA"/>
    <property type="match status" value="1"/>
</dbReference>
<keyword evidence="8 18" id="KW-0378">Hydrolase</keyword>
<evidence type="ECO:0000256" key="5">
    <source>
        <dbReference type="ARBA" id="ARBA00022525"/>
    </source>
</evidence>
<dbReference type="PRINTS" id="PR00846">
    <property type="entry name" value="GLHYDRLASE56"/>
</dbReference>
<evidence type="ECO:0000256" key="2">
    <source>
        <dbReference type="ARBA" id="ARBA00004371"/>
    </source>
</evidence>
<reference evidence="20" key="1">
    <citation type="submission" date="2025-08" db="UniProtKB">
        <authorList>
            <consortium name="Ensembl"/>
        </authorList>
    </citation>
    <scope>IDENTIFICATION</scope>
</reference>
<evidence type="ECO:0000256" key="10">
    <source>
        <dbReference type="ARBA" id="ARBA00023180"/>
    </source>
</evidence>
<dbReference type="Ensembl" id="ENSAMXT00005013890.1">
    <property type="protein sequence ID" value="ENSAMXP00005012539.1"/>
    <property type="gene ID" value="ENSAMXG00005006738.1"/>
</dbReference>
<evidence type="ECO:0000256" key="11">
    <source>
        <dbReference type="ARBA" id="ARBA00023228"/>
    </source>
</evidence>
<dbReference type="PIRSF" id="PIRSF038193">
    <property type="entry name" value="Hyaluronidase"/>
    <property type="match status" value="1"/>
</dbReference>
<evidence type="ECO:0000256" key="15">
    <source>
        <dbReference type="PIRSR" id="PIRSR038193-2"/>
    </source>
</evidence>
<keyword evidence="7" id="KW-0732">Signal</keyword>
<dbReference type="InterPro" id="IPR018155">
    <property type="entry name" value="Hyaluronidase"/>
</dbReference>
<evidence type="ECO:0000256" key="16">
    <source>
        <dbReference type="PIRSR" id="PIRSR038193-3"/>
    </source>
</evidence>
<dbReference type="GO" id="GO:0031410">
    <property type="term" value="C:cytoplasmic vesicle"/>
    <property type="evidence" value="ECO:0007669"/>
    <property type="project" value="TreeGrafter"/>
</dbReference>
<dbReference type="FunFam" id="3.20.20.70:FF:000065">
    <property type="entry name" value="Hyaluronidase"/>
    <property type="match status" value="1"/>
</dbReference>
<comment type="caution">
    <text evidence="17">Lacks conserved residue(s) required for the propagation of feature annotation.</text>
</comment>
<feature type="disulfide bond" evidence="16">
    <location>
        <begin position="339"/>
        <end position="350"/>
    </location>
</feature>
<dbReference type="GO" id="GO:0030214">
    <property type="term" value="P:hyaluronan catabolic process"/>
    <property type="evidence" value="ECO:0007669"/>
    <property type="project" value="TreeGrafter"/>
</dbReference>
<feature type="domain" description="EGF-like" evidence="19">
    <location>
        <begin position="335"/>
        <end position="382"/>
    </location>
</feature>
<comment type="similarity">
    <text evidence="4 13 18">Belongs to the glycosyl hydrolase 56 family.</text>
</comment>
<proteinExistence type="inferred from homology"/>
<feature type="disulfide bond" evidence="17">
    <location>
        <begin position="372"/>
        <end position="381"/>
    </location>
</feature>
<organism evidence="20 21">
    <name type="scientific">Astyanax mexicanus</name>
    <name type="common">Blind cave fish</name>
    <name type="synonym">Astyanax fasciatus mexicanus</name>
    <dbReference type="NCBI Taxonomy" id="7994"/>
    <lineage>
        <taxon>Eukaryota</taxon>
        <taxon>Metazoa</taxon>
        <taxon>Chordata</taxon>
        <taxon>Craniata</taxon>
        <taxon>Vertebrata</taxon>
        <taxon>Euteleostomi</taxon>
        <taxon>Actinopterygii</taxon>
        <taxon>Neopterygii</taxon>
        <taxon>Teleostei</taxon>
        <taxon>Ostariophysi</taxon>
        <taxon>Characiformes</taxon>
        <taxon>Characoidei</taxon>
        <taxon>Acestrorhamphidae</taxon>
        <taxon>Acestrorhamphinae</taxon>
        <taxon>Astyanax</taxon>
    </lineage>
</organism>